<dbReference type="PANTHER" id="PTHR30469:SF11">
    <property type="entry name" value="BLL4320 PROTEIN"/>
    <property type="match status" value="1"/>
</dbReference>
<dbReference type="Proteomes" id="UP000615755">
    <property type="component" value="Unassembled WGS sequence"/>
</dbReference>
<sequence>MKNVPLLFKWFASLLIFVITAWTLNPVAAQAKKTEKQQSQKPIRSAVTVESARSRYINNITKISVLGTVKSNRNIMLTSQVSGVIKAVHVSSGQQVTEGQVIISLESGVLNAEKKMLEADLMLAKLNFEREAQLAEKSLSSLAELDKVMAQYEQVKARLEAKREQIRLHHISAPFSGIVGVFDTQLGEHIQAGKGIMPLQNRDQLYIDFVVPRSFITAISYGQKVQVSSQHGHSSSALIKVLDTSVNAKSLGLNVRAYLDDSRGFIPGDAVDVAIVKDHHEQVLVVPEQAIKFSSYGESLFVLEQGVVTNQFIRTGERIGEDIVVLSGLSENQEVVIAGQSKLYPGLAVNVLNKARL</sequence>
<dbReference type="Gene3D" id="2.40.30.170">
    <property type="match status" value="1"/>
</dbReference>
<feature type="coiled-coil region" evidence="4">
    <location>
        <begin position="142"/>
        <end position="169"/>
    </location>
</feature>
<protein>
    <submittedName>
        <fullName evidence="7">Membrane fusion protein</fullName>
    </submittedName>
</protein>
<dbReference type="Pfam" id="PF25967">
    <property type="entry name" value="RND-MFP_C"/>
    <property type="match status" value="1"/>
</dbReference>
<comment type="caution">
    <text evidence="7">The sequence shown here is derived from an EMBL/GenBank/DDBJ whole genome shotgun (WGS) entry which is preliminary data.</text>
</comment>
<keyword evidence="8" id="KW-1185">Reference proteome</keyword>
<dbReference type="Gene3D" id="1.10.287.470">
    <property type="entry name" value="Helix hairpin bin"/>
    <property type="match status" value="1"/>
</dbReference>
<proteinExistence type="inferred from homology"/>
<dbReference type="NCBIfam" id="TIGR01730">
    <property type="entry name" value="RND_mfp"/>
    <property type="match status" value="1"/>
</dbReference>
<dbReference type="RefSeq" id="WP_192505956.1">
    <property type="nucleotide sequence ID" value="NZ_AQGV01000009.1"/>
</dbReference>
<evidence type="ECO:0000256" key="2">
    <source>
        <dbReference type="ARBA" id="ARBA00009477"/>
    </source>
</evidence>
<evidence type="ECO:0000259" key="5">
    <source>
        <dbReference type="Pfam" id="PF25917"/>
    </source>
</evidence>
<evidence type="ECO:0000256" key="1">
    <source>
        <dbReference type="ARBA" id="ARBA00004196"/>
    </source>
</evidence>
<evidence type="ECO:0000313" key="8">
    <source>
        <dbReference type="Proteomes" id="UP000615755"/>
    </source>
</evidence>
<organism evidence="7 8">
    <name type="scientific">Pseudoalteromonas aurantia 208</name>
    <dbReference type="NCBI Taxonomy" id="1314867"/>
    <lineage>
        <taxon>Bacteria</taxon>
        <taxon>Pseudomonadati</taxon>
        <taxon>Pseudomonadota</taxon>
        <taxon>Gammaproteobacteria</taxon>
        <taxon>Alteromonadales</taxon>
        <taxon>Pseudoalteromonadaceae</taxon>
        <taxon>Pseudoalteromonas</taxon>
    </lineage>
</organism>
<comment type="similarity">
    <text evidence="2">Belongs to the membrane fusion protein (MFP) (TC 8.A.1) family.</text>
</comment>
<dbReference type="Gene3D" id="2.40.50.100">
    <property type="match status" value="1"/>
</dbReference>
<gene>
    <name evidence="7" type="primary">acrA</name>
    <name evidence="7" type="ORF">PAUR_a3419</name>
</gene>
<evidence type="ECO:0000313" key="7">
    <source>
        <dbReference type="EMBL" id="MBE0366415.1"/>
    </source>
</evidence>
<feature type="domain" description="Multidrug resistance protein MdtA-like C-terminal permuted SH3" evidence="6">
    <location>
        <begin position="282"/>
        <end position="339"/>
    </location>
</feature>
<dbReference type="PANTHER" id="PTHR30469">
    <property type="entry name" value="MULTIDRUG RESISTANCE PROTEIN MDTA"/>
    <property type="match status" value="1"/>
</dbReference>
<dbReference type="InterPro" id="IPR006143">
    <property type="entry name" value="RND_pump_MFP"/>
</dbReference>
<keyword evidence="3" id="KW-0813">Transport</keyword>
<evidence type="ECO:0000259" key="6">
    <source>
        <dbReference type="Pfam" id="PF25967"/>
    </source>
</evidence>
<name>A0ABR9E605_9GAMM</name>
<keyword evidence="4" id="KW-0175">Coiled coil</keyword>
<dbReference type="InterPro" id="IPR058625">
    <property type="entry name" value="MdtA-like_BSH"/>
</dbReference>
<dbReference type="SUPFAM" id="SSF111369">
    <property type="entry name" value="HlyD-like secretion proteins"/>
    <property type="match status" value="1"/>
</dbReference>
<dbReference type="Pfam" id="PF25917">
    <property type="entry name" value="BSH_RND"/>
    <property type="match status" value="1"/>
</dbReference>
<feature type="domain" description="Multidrug resistance protein MdtA-like barrel-sandwich hybrid" evidence="5">
    <location>
        <begin position="75"/>
        <end position="194"/>
    </location>
</feature>
<accession>A0ABR9E605</accession>
<dbReference type="InterPro" id="IPR058627">
    <property type="entry name" value="MdtA-like_C"/>
</dbReference>
<comment type="subcellular location">
    <subcellularLocation>
        <location evidence="1">Cell envelope</location>
    </subcellularLocation>
</comment>
<dbReference type="Gene3D" id="2.40.420.20">
    <property type="match status" value="1"/>
</dbReference>
<evidence type="ECO:0000256" key="4">
    <source>
        <dbReference type="SAM" id="Coils"/>
    </source>
</evidence>
<dbReference type="EMBL" id="AQGV01000009">
    <property type="protein sequence ID" value="MBE0366415.1"/>
    <property type="molecule type" value="Genomic_DNA"/>
</dbReference>
<evidence type="ECO:0000256" key="3">
    <source>
        <dbReference type="ARBA" id="ARBA00022448"/>
    </source>
</evidence>
<reference evidence="7 8" key="1">
    <citation type="submission" date="2015-03" db="EMBL/GenBank/DDBJ databases">
        <title>Genome sequence of Pseudoalteromonas aurantia.</title>
        <authorList>
            <person name="Xie B.-B."/>
            <person name="Rong J.-C."/>
            <person name="Qin Q.-L."/>
            <person name="Zhang Y.-Z."/>
        </authorList>
    </citation>
    <scope>NUCLEOTIDE SEQUENCE [LARGE SCALE GENOMIC DNA]</scope>
    <source>
        <strain evidence="7 8">208</strain>
    </source>
</reference>